<reference evidence="2" key="1">
    <citation type="submission" date="2022-11" db="UniProtKB">
        <authorList>
            <consortium name="WormBaseParasite"/>
        </authorList>
    </citation>
    <scope>IDENTIFICATION</scope>
</reference>
<organism evidence="1 2">
    <name type="scientific">Romanomermis culicivorax</name>
    <name type="common">Nematode worm</name>
    <dbReference type="NCBI Taxonomy" id="13658"/>
    <lineage>
        <taxon>Eukaryota</taxon>
        <taxon>Metazoa</taxon>
        <taxon>Ecdysozoa</taxon>
        <taxon>Nematoda</taxon>
        <taxon>Enoplea</taxon>
        <taxon>Dorylaimia</taxon>
        <taxon>Mermithida</taxon>
        <taxon>Mermithoidea</taxon>
        <taxon>Mermithidae</taxon>
        <taxon>Romanomermis</taxon>
    </lineage>
</organism>
<protein>
    <submittedName>
        <fullName evidence="2">Uncharacterized protein</fullName>
    </submittedName>
</protein>
<accession>A0A915I2M6</accession>
<keyword evidence="1" id="KW-1185">Reference proteome</keyword>
<dbReference type="Proteomes" id="UP000887565">
    <property type="component" value="Unplaced"/>
</dbReference>
<dbReference type="WBParaSite" id="nRc.2.0.1.t08085-RA">
    <property type="protein sequence ID" value="nRc.2.0.1.t08085-RA"/>
    <property type="gene ID" value="nRc.2.0.1.g08085"/>
</dbReference>
<sequence>MTKKKTRPFVEVGSEIATPPIYAKAGGQNVENITNPEKFAKVMQFKRQMKETRIVQEENKAELEKVRTRNFQQPSVNSNDKIKYQRGLGKRGQVLNKALKE</sequence>
<name>A0A915I2M6_ROMCU</name>
<evidence type="ECO:0000313" key="2">
    <source>
        <dbReference type="WBParaSite" id="nRc.2.0.1.t08085-RA"/>
    </source>
</evidence>
<proteinExistence type="predicted"/>
<dbReference type="AlphaFoldDB" id="A0A915I2M6"/>
<evidence type="ECO:0000313" key="1">
    <source>
        <dbReference type="Proteomes" id="UP000887565"/>
    </source>
</evidence>